<dbReference type="PANTHER" id="PTHR11439">
    <property type="entry name" value="GAG-POL-RELATED RETROTRANSPOSON"/>
    <property type="match status" value="1"/>
</dbReference>
<dbReference type="Proteomes" id="UP000318582">
    <property type="component" value="Unassembled WGS sequence"/>
</dbReference>
<protein>
    <submittedName>
        <fullName evidence="2">DNA-directed DNA polymerase</fullName>
    </submittedName>
</protein>
<dbReference type="AlphaFoldDB" id="A0A507DXE4"/>
<proteinExistence type="predicted"/>
<dbReference type="EMBL" id="QEAQ01000076">
    <property type="protein sequence ID" value="TPX56394.1"/>
    <property type="molecule type" value="Genomic_DNA"/>
</dbReference>
<dbReference type="Pfam" id="PF07727">
    <property type="entry name" value="RVT_2"/>
    <property type="match status" value="1"/>
</dbReference>
<keyword evidence="2" id="KW-0548">Nucleotidyltransferase</keyword>
<dbReference type="SUPFAM" id="SSF56672">
    <property type="entry name" value="DNA/RNA polymerases"/>
    <property type="match status" value="1"/>
</dbReference>
<reference evidence="2 3" key="1">
    <citation type="journal article" date="2019" name="Sci. Rep.">
        <title>Comparative genomics of chytrid fungi reveal insights into the obligate biotrophic and pathogenic lifestyle of Synchytrium endobioticum.</title>
        <authorList>
            <person name="van de Vossenberg B.T.L.H."/>
            <person name="Warris S."/>
            <person name="Nguyen H.D.T."/>
            <person name="van Gent-Pelzer M.P.E."/>
            <person name="Joly D.L."/>
            <person name="van de Geest H.C."/>
            <person name="Bonants P.J.M."/>
            <person name="Smith D.S."/>
            <person name="Levesque C.A."/>
            <person name="van der Lee T.A.J."/>
        </authorList>
    </citation>
    <scope>NUCLEOTIDE SEQUENCE [LARGE SCALE GENOMIC DNA]</scope>
    <source>
        <strain evidence="2 3">CBS 809.83</strain>
    </source>
</reference>
<feature type="domain" description="Reverse transcriptase Ty1/copia-type" evidence="1">
    <location>
        <begin position="32"/>
        <end position="118"/>
    </location>
</feature>
<dbReference type="InterPro" id="IPR013103">
    <property type="entry name" value="RVT_2"/>
</dbReference>
<gene>
    <name evidence="2" type="ORF">PhCBS80983_g04567</name>
</gene>
<dbReference type="CDD" id="cd09272">
    <property type="entry name" value="RNase_HI_RT_Ty1"/>
    <property type="match status" value="1"/>
</dbReference>
<dbReference type="InterPro" id="IPR043502">
    <property type="entry name" value="DNA/RNA_pol_sf"/>
</dbReference>
<dbReference type="STRING" id="109895.A0A507DXE4"/>
<organism evidence="2 3">
    <name type="scientific">Powellomyces hirtus</name>
    <dbReference type="NCBI Taxonomy" id="109895"/>
    <lineage>
        <taxon>Eukaryota</taxon>
        <taxon>Fungi</taxon>
        <taxon>Fungi incertae sedis</taxon>
        <taxon>Chytridiomycota</taxon>
        <taxon>Chytridiomycota incertae sedis</taxon>
        <taxon>Chytridiomycetes</taxon>
        <taxon>Spizellomycetales</taxon>
        <taxon>Powellomycetaceae</taxon>
        <taxon>Powellomyces</taxon>
    </lineage>
</organism>
<keyword evidence="2" id="KW-0808">Transferase</keyword>
<sequence length="360" mass="40586">MDVKTAFLQGDLDYVIYMRQPEGFEDSTHPGQSTAEPCMYYRSQNGTTEYILIYVDDLIVASSSKEQLGDVKKELRRAFEMTDLGELNTIWLSQRKYVEEVYLKLNMGDAKVHATPMEHGLHLRNNMAPQNETEEQERSSVPYRNAVGSLIYAIAVAMRIVSKYLAKPGKEHWSAAKRIIRYLKGTSELGILLGGKENASEPRKLVGYSDSDYAGCLDTRRSTTGFIFMFNGPFTWQSQRQSTVALSSLQAEYMPLPPGTNEAVWLCLLAGELGFKQDGPTMLFEDNQGAIALARNPKLHDTTSHIGVRYCFIREELGHLEIALEYLSTQDMGADISTEPLARDQFLTRRDACEITKHVL</sequence>
<dbReference type="GO" id="GO:0003887">
    <property type="term" value="F:DNA-directed DNA polymerase activity"/>
    <property type="evidence" value="ECO:0007669"/>
    <property type="project" value="UniProtKB-KW"/>
</dbReference>
<evidence type="ECO:0000313" key="2">
    <source>
        <dbReference type="EMBL" id="TPX56394.1"/>
    </source>
</evidence>
<accession>A0A507DXE4</accession>
<keyword evidence="2" id="KW-0239">DNA-directed DNA polymerase</keyword>
<evidence type="ECO:0000259" key="1">
    <source>
        <dbReference type="Pfam" id="PF07727"/>
    </source>
</evidence>
<name>A0A507DXE4_9FUNG</name>
<evidence type="ECO:0000313" key="3">
    <source>
        <dbReference type="Proteomes" id="UP000318582"/>
    </source>
</evidence>
<dbReference type="PANTHER" id="PTHR11439:SF483">
    <property type="entry name" value="PEPTIDE SYNTHASE GLIP-LIKE, PUTATIVE (AFU_ORTHOLOGUE AFUA_3G12920)-RELATED"/>
    <property type="match status" value="1"/>
</dbReference>
<comment type="caution">
    <text evidence="2">The sequence shown here is derived from an EMBL/GenBank/DDBJ whole genome shotgun (WGS) entry which is preliminary data.</text>
</comment>
<keyword evidence="3" id="KW-1185">Reference proteome</keyword>